<keyword evidence="2" id="KW-0808">Transferase</keyword>
<dbReference type="InterPro" id="IPR023213">
    <property type="entry name" value="CAT-like_dom_sf"/>
</dbReference>
<name>A0A6P5FGJ2_ANACO</name>
<gene>
    <name evidence="5" type="primary">LOC109715031</name>
</gene>
<keyword evidence="4" id="KW-1185">Reference proteome</keyword>
<dbReference type="GeneID" id="109715031"/>
<dbReference type="PANTHER" id="PTHR31642:SF299">
    <property type="entry name" value="OS02G0653400 PROTEIN"/>
    <property type="match status" value="1"/>
</dbReference>
<comment type="similarity">
    <text evidence="1">Belongs to the plant acyltransferase family.</text>
</comment>
<dbReference type="PANTHER" id="PTHR31642">
    <property type="entry name" value="TRICHOTHECENE 3-O-ACETYLTRANSFERASE"/>
    <property type="match status" value="1"/>
</dbReference>
<evidence type="ECO:0000313" key="4">
    <source>
        <dbReference type="Proteomes" id="UP000515123"/>
    </source>
</evidence>
<keyword evidence="3" id="KW-0012">Acyltransferase</keyword>
<dbReference type="AlphaFoldDB" id="A0A6P5FGJ2"/>
<evidence type="ECO:0000256" key="1">
    <source>
        <dbReference type="ARBA" id="ARBA00009861"/>
    </source>
</evidence>
<sequence length="381" mass="41978">MADRILPKELHVEAIHTAMPCRVTEPGRRPRHITTGATYAAPLFQSRLRIILYYSSAGKEESAWMVAAWMKESLSVALAERPELAGRLQRAAVGEGEGGWAVKPNDAGVRLVQAAVMEVSTAEFLEGATATAEADKEVPLADWVDVDGDSPEFSPLFYMQVTRFQGDGYAIGISCSLLLADPLFLIEFLKSWAEIQTQMLAQGLLTKTSIFHLGYFQTPTHPKHVKSIPFDSAAENTATILFNISYNKGRDELPYKAIASACLKEAAGRVNSKVVDKFCLMINYGNSIPKDLRIESCRRAEVPSPPVDLRLDSSIKVAQWDQLGIEELVLTQGNKPVHVSYHMVSPSSFSSNNEGLVVIMSPYKEIKGVFEMMISVTIPKK</sequence>
<evidence type="ECO:0000313" key="5">
    <source>
        <dbReference type="RefSeq" id="XP_020095406.1"/>
    </source>
</evidence>
<dbReference type="Proteomes" id="UP000515123">
    <property type="component" value="Linkage group 9"/>
</dbReference>
<proteinExistence type="inferred from homology"/>
<organism evidence="4 5">
    <name type="scientific">Ananas comosus</name>
    <name type="common">Pineapple</name>
    <name type="synonym">Ananas ananas</name>
    <dbReference type="NCBI Taxonomy" id="4615"/>
    <lineage>
        <taxon>Eukaryota</taxon>
        <taxon>Viridiplantae</taxon>
        <taxon>Streptophyta</taxon>
        <taxon>Embryophyta</taxon>
        <taxon>Tracheophyta</taxon>
        <taxon>Spermatophyta</taxon>
        <taxon>Magnoliopsida</taxon>
        <taxon>Liliopsida</taxon>
        <taxon>Poales</taxon>
        <taxon>Bromeliaceae</taxon>
        <taxon>Bromelioideae</taxon>
        <taxon>Ananas</taxon>
    </lineage>
</organism>
<evidence type="ECO:0000256" key="3">
    <source>
        <dbReference type="ARBA" id="ARBA00023315"/>
    </source>
</evidence>
<dbReference type="Pfam" id="PF02458">
    <property type="entry name" value="Transferase"/>
    <property type="match status" value="1"/>
</dbReference>
<dbReference type="Gene3D" id="3.30.559.10">
    <property type="entry name" value="Chloramphenicol acetyltransferase-like domain"/>
    <property type="match status" value="1"/>
</dbReference>
<dbReference type="RefSeq" id="XP_020095406.1">
    <property type="nucleotide sequence ID" value="XM_020239817.1"/>
</dbReference>
<evidence type="ECO:0000256" key="2">
    <source>
        <dbReference type="ARBA" id="ARBA00022679"/>
    </source>
</evidence>
<reference evidence="5" key="2">
    <citation type="submission" date="2025-08" db="UniProtKB">
        <authorList>
            <consortium name="RefSeq"/>
        </authorList>
    </citation>
    <scope>IDENTIFICATION</scope>
    <source>
        <tissue evidence="5">Leaf</tissue>
    </source>
</reference>
<accession>A0A6P5FGJ2</accession>
<dbReference type="InterPro" id="IPR050317">
    <property type="entry name" value="Plant_Fungal_Acyltransferase"/>
</dbReference>
<dbReference type="GO" id="GO:0016747">
    <property type="term" value="F:acyltransferase activity, transferring groups other than amino-acyl groups"/>
    <property type="evidence" value="ECO:0007669"/>
    <property type="project" value="TreeGrafter"/>
</dbReference>
<dbReference type="OrthoDB" id="756073at2759"/>
<reference evidence="4" key="1">
    <citation type="journal article" date="2015" name="Nat. Genet.">
        <title>The pineapple genome and the evolution of CAM photosynthesis.</title>
        <authorList>
            <person name="Ming R."/>
            <person name="VanBuren R."/>
            <person name="Wai C.M."/>
            <person name="Tang H."/>
            <person name="Schatz M.C."/>
            <person name="Bowers J.E."/>
            <person name="Lyons E."/>
            <person name="Wang M.L."/>
            <person name="Chen J."/>
            <person name="Biggers E."/>
            <person name="Zhang J."/>
            <person name="Huang L."/>
            <person name="Zhang L."/>
            <person name="Miao W."/>
            <person name="Zhang J."/>
            <person name="Ye Z."/>
            <person name="Miao C."/>
            <person name="Lin Z."/>
            <person name="Wang H."/>
            <person name="Zhou H."/>
            <person name="Yim W.C."/>
            <person name="Priest H.D."/>
            <person name="Zheng C."/>
            <person name="Woodhouse M."/>
            <person name="Edger P.P."/>
            <person name="Guyot R."/>
            <person name="Guo H.B."/>
            <person name="Guo H."/>
            <person name="Zheng G."/>
            <person name="Singh R."/>
            <person name="Sharma A."/>
            <person name="Min X."/>
            <person name="Zheng Y."/>
            <person name="Lee H."/>
            <person name="Gurtowski J."/>
            <person name="Sedlazeck F.J."/>
            <person name="Harkess A."/>
            <person name="McKain M.R."/>
            <person name="Liao Z."/>
            <person name="Fang J."/>
            <person name="Liu J."/>
            <person name="Zhang X."/>
            <person name="Zhang Q."/>
            <person name="Hu W."/>
            <person name="Qin Y."/>
            <person name="Wang K."/>
            <person name="Chen L.Y."/>
            <person name="Shirley N."/>
            <person name="Lin Y.R."/>
            <person name="Liu L.Y."/>
            <person name="Hernandez A.G."/>
            <person name="Wright C.L."/>
            <person name="Bulone V."/>
            <person name="Tuskan G.A."/>
            <person name="Heath K."/>
            <person name="Zee F."/>
            <person name="Moore P.H."/>
            <person name="Sunkar R."/>
            <person name="Leebens-Mack J.H."/>
            <person name="Mockler T."/>
            <person name="Bennetzen J.L."/>
            <person name="Freeling M."/>
            <person name="Sankoff D."/>
            <person name="Paterson A.H."/>
            <person name="Zhu X."/>
            <person name="Yang X."/>
            <person name="Smith J.A."/>
            <person name="Cushman J.C."/>
            <person name="Paull R.E."/>
            <person name="Yu Q."/>
        </authorList>
    </citation>
    <scope>NUCLEOTIDE SEQUENCE [LARGE SCALE GENOMIC DNA]</scope>
    <source>
        <strain evidence="4">cv. F153</strain>
    </source>
</reference>
<protein>
    <submittedName>
        <fullName evidence="5">Protein ECERIFERUM 26-like</fullName>
    </submittedName>
</protein>